<feature type="compositionally biased region" description="Pro residues" evidence="2">
    <location>
        <begin position="969"/>
        <end position="989"/>
    </location>
</feature>
<feature type="compositionally biased region" description="Polar residues" evidence="2">
    <location>
        <begin position="1057"/>
        <end position="1073"/>
    </location>
</feature>
<feature type="compositionally biased region" description="Low complexity" evidence="2">
    <location>
        <begin position="28"/>
        <end position="47"/>
    </location>
</feature>
<feature type="compositionally biased region" description="Low complexity" evidence="2">
    <location>
        <begin position="945"/>
        <end position="957"/>
    </location>
</feature>
<dbReference type="HOGENOM" id="CLU_303855_0_0_1"/>
<keyword evidence="4" id="KW-1185">Reference proteome</keyword>
<feature type="compositionally biased region" description="Polar residues" evidence="2">
    <location>
        <begin position="124"/>
        <end position="139"/>
    </location>
</feature>
<feature type="compositionally biased region" description="Low complexity" evidence="2">
    <location>
        <begin position="79"/>
        <end position="97"/>
    </location>
</feature>
<dbReference type="STRING" id="671987.R0IV36"/>
<feature type="compositionally biased region" description="Pro residues" evidence="2">
    <location>
        <begin position="908"/>
        <end position="918"/>
    </location>
</feature>
<feature type="compositionally biased region" description="Polar residues" evidence="2">
    <location>
        <begin position="859"/>
        <end position="873"/>
    </location>
</feature>
<organism evidence="3 4">
    <name type="scientific">Exserohilum turcicum (strain 28A)</name>
    <name type="common">Northern leaf blight fungus</name>
    <name type="synonym">Setosphaeria turcica</name>
    <dbReference type="NCBI Taxonomy" id="671987"/>
    <lineage>
        <taxon>Eukaryota</taxon>
        <taxon>Fungi</taxon>
        <taxon>Dikarya</taxon>
        <taxon>Ascomycota</taxon>
        <taxon>Pezizomycotina</taxon>
        <taxon>Dothideomycetes</taxon>
        <taxon>Pleosporomycetidae</taxon>
        <taxon>Pleosporales</taxon>
        <taxon>Pleosporineae</taxon>
        <taxon>Pleosporaceae</taxon>
        <taxon>Exserohilum</taxon>
    </lineage>
</organism>
<feature type="compositionally biased region" description="Pro residues" evidence="2">
    <location>
        <begin position="729"/>
        <end position="755"/>
    </location>
</feature>
<feature type="compositionally biased region" description="Basic and acidic residues" evidence="2">
    <location>
        <begin position="756"/>
        <end position="788"/>
    </location>
</feature>
<reference evidence="3 4" key="1">
    <citation type="journal article" date="2012" name="PLoS Pathog.">
        <title>Diverse lifestyles and strategies of plant pathogenesis encoded in the genomes of eighteen Dothideomycetes fungi.</title>
        <authorList>
            <person name="Ohm R.A."/>
            <person name="Feau N."/>
            <person name="Henrissat B."/>
            <person name="Schoch C.L."/>
            <person name="Horwitz B.A."/>
            <person name="Barry K.W."/>
            <person name="Condon B.J."/>
            <person name="Copeland A.C."/>
            <person name="Dhillon B."/>
            <person name="Glaser F."/>
            <person name="Hesse C.N."/>
            <person name="Kosti I."/>
            <person name="LaButti K."/>
            <person name="Lindquist E.A."/>
            <person name="Lucas S."/>
            <person name="Salamov A.A."/>
            <person name="Bradshaw R.E."/>
            <person name="Ciuffetti L."/>
            <person name="Hamelin R.C."/>
            <person name="Kema G.H.J."/>
            <person name="Lawrence C."/>
            <person name="Scott J.A."/>
            <person name="Spatafora J.W."/>
            <person name="Turgeon B.G."/>
            <person name="de Wit P.J.G.M."/>
            <person name="Zhong S."/>
            <person name="Goodwin S.B."/>
            <person name="Grigoriev I.V."/>
        </authorList>
    </citation>
    <scope>NUCLEOTIDE SEQUENCE [LARGE SCALE GENOMIC DNA]</scope>
    <source>
        <strain evidence="4">28A</strain>
    </source>
</reference>
<dbReference type="Proteomes" id="UP000016935">
    <property type="component" value="Unassembled WGS sequence"/>
</dbReference>
<sequence>MQGVVGSARSVRRQNGPQTQGEDDDSNNGDSSNNDNDDNNNNTNNSDGLQGTGLQGSKTSRLAPSVPFQMTTRRGAKGTSNHTSSAGPSSASSGSRRNSLDENAQNDEAPGEHEDARPAKRSRTLSASGSPQRCNGSRDASTHDDNSNNTHDNSSSITPMNGTHTPELHKPAPAATSTAPRTAGKKRRASDGSTHSTKTRPNGLLTRTQSDVSDQQPRKKRRTKDSAADTPADQLPELTDASTAPNSPEHMPDVDGSQSLHNVLPASGDAPAKSGRRLPGRRRQPHPDINVETDLRRQLNLKMSYRSLAKVQKLLLEELAARTTKSLEHDANFHRQCPEYHAVMAQLDQRRDARLNQVNALRTYRLEQMERVRLAEEHIQKEQYINRFRELQDDFVLQIYFRAKKLEREMKGHDANATDDEDNVLPPTYSDEPHHAQDDRIGSKFASRSRAYVEADRELEHESIRKRFSQARAAFVEKDEEADDSIDDVAGGFARFDGPDRTEAIAHYNINRLADAAHEVERTPSPQPEPPKPEVIPNEHADLLMILADVSSNQPRSVTVPKPPLHYPHPQQQPPPPPPRAKTPVIKQEHPREKSPEYAQPAMPSDVPSQTARDSPAESTRPAVDVTHEPPRSEPQAPAPAKEPEAPAKSTPRLSTHRIMDILNDDCEVPVSRTREQQPPPQEKITMPTQDPSIHRRTSSRSDALRVDDMVNKEEPPVDQALMDALSGPQPPSNPPSSPPSNPQPWPRSNVPPPTREPEESLRRRDPLQKIRELLDKKAREHGRDPSDRPSYGRPPVFTNKPNPQPPSGHDRAEVAAYDPTRPSTGLYGSLPGGSYGYASRRESHEQSAHHWEHDRRMSGSQAPQSSTASPYQSHAAHPHYGEHHRSGPTPPTHQSPYAPPASTLPLPAKPPGPPPPINYRFAHYDPAPPRTYPQSPNYPPTSHPPQSTSQPQYTNPYGSAPPYQSGYIPPPGSFQAPPPPPSSMPPYQPLKIHQYGGQPILPANMAPPPPQQHTGPPPTLPFISQAPPPPSLHASSQAQGPQQAYSPTHPHPSPLQYEQQQLEGPSQNGSTERSSDSQSRPRRPYRSYHAPGTQFRSYQGPGEQRRRGG</sequence>
<gene>
    <name evidence="3" type="ORF">SETTUDRAFT_46724</name>
</gene>
<feature type="compositionally biased region" description="Polar residues" evidence="2">
    <location>
        <begin position="55"/>
        <end position="72"/>
    </location>
</feature>
<feature type="region of interest" description="Disordered" evidence="2">
    <location>
        <begin position="553"/>
        <end position="1110"/>
    </location>
</feature>
<dbReference type="EMBL" id="KB908537">
    <property type="protein sequence ID" value="EOA88491.1"/>
    <property type="molecule type" value="Genomic_DNA"/>
</dbReference>
<protein>
    <submittedName>
        <fullName evidence="3">Uncharacterized protein</fullName>
    </submittedName>
</protein>
<evidence type="ECO:0000256" key="1">
    <source>
        <dbReference type="SAM" id="Coils"/>
    </source>
</evidence>
<feature type="coiled-coil region" evidence="1">
    <location>
        <begin position="374"/>
        <end position="423"/>
    </location>
</feature>
<dbReference type="GeneID" id="19405077"/>
<feature type="compositionally biased region" description="Low complexity" evidence="2">
    <location>
        <begin position="171"/>
        <end position="182"/>
    </location>
</feature>
<evidence type="ECO:0000313" key="4">
    <source>
        <dbReference type="Proteomes" id="UP000016935"/>
    </source>
</evidence>
<feature type="compositionally biased region" description="Polar residues" evidence="2">
    <location>
        <begin position="1034"/>
        <end position="1047"/>
    </location>
</feature>
<dbReference type="eggNOG" id="ENOG502SRXM">
    <property type="taxonomic scope" value="Eukaryota"/>
</dbReference>
<name>R0IV36_EXST2</name>
<feature type="compositionally biased region" description="Basic and acidic residues" evidence="2">
    <location>
        <begin position="840"/>
        <end position="858"/>
    </location>
</feature>
<feature type="compositionally biased region" description="Low complexity" evidence="2">
    <location>
        <begin position="147"/>
        <end position="156"/>
    </location>
</feature>
<feature type="compositionally biased region" description="Basic residues" evidence="2">
    <location>
        <begin position="274"/>
        <end position="284"/>
    </location>
</feature>
<evidence type="ECO:0000256" key="2">
    <source>
        <dbReference type="SAM" id="MobiDB-lite"/>
    </source>
</evidence>
<feature type="compositionally biased region" description="Basic and acidic residues" evidence="2">
    <location>
        <begin position="587"/>
        <end position="596"/>
    </location>
</feature>
<feature type="compositionally biased region" description="Pro residues" evidence="2">
    <location>
        <begin position="889"/>
        <end position="900"/>
    </location>
</feature>
<accession>R0IV36</accession>
<evidence type="ECO:0000313" key="3">
    <source>
        <dbReference type="EMBL" id="EOA88491.1"/>
    </source>
</evidence>
<feature type="compositionally biased region" description="Basic and acidic residues" evidence="2">
    <location>
        <begin position="703"/>
        <end position="716"/>
    </location>
</feature>
<dbReference type="OrthoDB" id="4188028at2759"/>
<feature type="compositionally biased region" description="Pro residues" evidence="2">
    <location>
        <begin position="561"/>
        <end position="581"/>
    </location>
</feature>
<feature type="compositionally biased region" description="Pro residues" evidence="2">
    <location>
        <begin position="1006"/>
        <end position="1032"/>
    </location>
</feature>
<feature type="compositionally biased region" description="Polar residues" evidence="2">
    <location>
        <begin position="191"/>
        <end position="215"/>
    </location>
</feature>
<dbReference type="AlphaFoldDB" id="R0IV36"/>
<feature type="compositionally biased region" description="Pro residues" evidence="2">
    <location>
        <begin position="927"/>
        <end position="944"/>
    </location>
</feature>
<proteinExistence type="predicted"/>
<dbReference type="RefSeq" id="XP_008023775.1">
    <property type="nucleotide sequence ID" value="XM_008025584.1"/>
</dbReference>
<feature type="region of interest" description="Disordered" evidence="2">
    <location>
        <begin position="1"/>
        <end position="294"/>
    </location>
</feature>
<reference evidence="3 4" key="2">
    <citation type="journal article" date="2013" name="PLoS Genet.">
        <title>Comparative genome structure, secondary metabolite, and effector coding capacity across Cochliobolus pathogens.</title>
        <authorList>
            <person name="Condon B.J."/>
            <person name="Leng Y."/>
            <person name="Wu D."/>
            <person name="Bushley K.E."/>
            <person name="Ohm R.A."/>
            <person name="Otillar R."/>
            <person name="Martin J."/>
            <person name="Schackwitz W."/>
            <person name="Grimwood J."/>
            <person name="MohdZainudin N."/>
            <person name="Xue C."/>
            <person name="Wang R."/>
            <person name="Manning V.A."/>
            <person name="Dhillon B."/>
            <person name="Tu Z.J."/>
            <person name="Steffenson B.J."/>
            <person name="Salamov A."/>
            <person name="Sun H."/>
            <person name="Lowry S."/>
            <person name="LaButti K."/>
            <person name="Han J."/>
            <person name="Copeland A."/>
            <person name="Lindquist E."/>
            <person name="Barry K."/>
            <person name="Schmutz J."/>
            <person name="Baker S.E."/>
            <person name="Ciuffetti L.M."/>
            <person name="Grigoriev I.V."/>
            <person name="Zhong S."/>
            <person name="Turgeon B.G."/>
        </authorList>
    </citation>
    <scope>NUCLEOTIDE SEQUENCE [LARGE SCALE GENOMIC DNA]</scope>
    <source>
        <strain evidence="4">28A</strain>
    </source>
</reference>
<keyword evidence="1" id="KW-0175">Coiled coil</keyword>